<protein>
    <submittedName>
        <fullName evidence="2">Pilus assembly protein N-terminal domain-containing protein</fullName>
    </submittedName>
</protein>
<keyword evidence="3" id="KW-1185">Reference proteome</keyword>
<dbReference type="Pfam" id="PF13629">
    <property type="entry name" value="T2SS-T3SS_pil_N"/>
    <property type="match status" value="1"/>
</dbReference>
<evidence type="ECO:0000259" key="1">
    <source>
        <dbReference type="Pfam" id="PF13629"/>
    </source>
</evidence>
<organism evidence="2 3">
    <name type="scientific">Lacibacterium aquatile</name>
    <dbReference type="NCBI Taxonomy" id="1168082"/>
    <lineage>
        <taxon>Bacteria</taxon>
        <taxon>Pseudomonadati</taxon>
        <taxon>Pseudomonadota</taxon>
        <taxon>Alphaproteobacteria</taxon>
        <taxon>Rhodospirillales</taxon>
        <taxon>Rhodospirillaceae</taxon>
    </lineage>
</organism>
<dbReference type="EMBL" id="JBHUIP010000012">
    <property type="protein sequence ID" value="MFD2263793.1"/>
    <property type="molecule type" value="Genomic_DNA"/>
</dbReference>
<proteinExistence type="predicted"/>
<dbReference type="InterPro" id="IPR032789">
    <property type="entry name" value="T2SS-T3SS_pil_N"/>
</dbReference>
<evidence type="ECO:0000313" key="2">
    <source>
        <dbReference type="EMBL" id="MFD2263793.1"/>
    </source>
</evidence>
<feature type="domain" description="Pilus formation protein N-terminal" evidence="1">
    <location>
        <begin position="10"/>
        <end position="79"/>
    </location>
</feature>
<gene>
    <name evidence="2" type="ORF">ACFSM5_12905</name>
</gene>
<evidence type="ECO:0000313" key="3">
    <source>
        <dbReference type="Proteomes" id="UP001597295"/>
    </source>
</evidence>
<name>A0ABW5DT06_9PROT</name>
<dbReference type="RefSeq" id="WP_379876838.1">
    <property type="nucleotide sequence ID" value="NZ_JBHUIP010000012.1"/>
</dbReference>
<accession>A0ABW5DT06</accession>
<dbReference type="Proteomes" id="UP001597295">
    <property type="component" value="Unassembled WGS sequence"/>
</dbReference>
<reference evidence="3" key="1">
    <citation type="journal article" date="2019" name="Int. J. Syst. Evol. Microbiol.">
        <title>The Global Catalogue of Microorganisms (GCM) 10K type strain sequencing project: providing services to taxonomists for standard genome sequencing and annotation.</title>
        <authorList>
            <consortium name="The Broad Institute Genomics Platform"/>
            <consortium name="The Broad Institute Genome Sequencing Center for Infectious Disease"/>
            <person name="Wu L."/>
            <person name="Ma J."/>
        </authorList>
    </citation>
    <scope>NUCLEOTIDE SEQUENCE [LARGE SCALE GENOMIC DNA]</scope>
    <source>
        <strain evidence="3">CGMCC 1.19062</strain>
    </source>
</reference>
<comment type="caution">
    <text evidence="2">The sequence shown here is derived from an EMBL/GenBank/DDBJ whole genome shotgun (WGS) entry which is preliminary data.</text>
</comment>
<sequence>MNAHAAEIQQRPISLSLNTVAILPLAQDAATVIVGNPGVANVQIEESRRIMILGQSVGQTNLIVLDGEGKAFLSAALIVVPANAGRVTVRRGGKPPADYVCSGRCFQIEGGEAGGGRLPSAPPAAVPVD</sequence>